<dbReference type="AlphaFoldDB" id="H1XSS6"/>
<gene>
    <name evidence="1" type="ORF">Cabys_3505</name>
    <name evidence="2" type="ORF">Calab_0662</name>
</gene>
<dbReference type="Pfam" id="PF09969">
    <property type="entry name" value="DUF2203"/>
    <property type="match status" value="1"/>
</dbReference>
<protein>
    <submittedName>
        <fullName evidence="1">Uncharacterized conserved protein (DUF2203)</fullName>
    </submittedName>
</protein>
<evidence type="ECO:0000313" key="3">
    <source>
        <dbReference type="Proteomes" id="UP000004671"/>
    </source>
</evidence>
<name>H1XSS6_CALAY</name>
<reference evidence="1 4" key="2">
    <citation type="submission" date="2016-11" db="EMBL/GenBank/DDBJ databases">
        <title>Genomic analysis of Caldithrix abyssi and proposal of a novel bacterial phylum Caldithrichaeota.</title>
        <authorList>
            <person name="Kublanov I."/>
            <person name="Sigalova O."/>
            <person name="Gavrilov S."/>
            <person name="Lebedinsky A."/>
            <person name="Ivanova N."/>
            <person name="Daum C."/>
            <person name="Reddy T."/>
            <person name="Klenk H.P."/>
            <person name="Goker M."/>
            <person name="Reva O."/>
            <person name="Miroshnichenko M."/>
            <person name="Kyprides N."/>
            <person name="Woyke T."/>
            <person name="Gelfand M."/>
        </authorList>
    </citation>
    <scope>NUCLEOTIDE SEQUENCE [LARGE SCALE GENOMIC DNA]</scope>
    <source>
        <strain evidence="1 4">LF13</strain>
    </source>
</reference>
<dbReference type="PaxDb" id="880073-Calab_0662"/>
<dbReference type="InParanoid" id="H1XSS6"/>
<dbReference type="HOGENOM" id="CLU_137908_1_0_0"/>
<accession>H1XSS6</accession>
<dbReference type="EMBL" id="CM001402">
    <property type="protein sequence ID" value="EHO40303.1"/>
    <property type="molecule type" value="Genomic_DNA"/>
</dbReference>
<organism evidence="2 3">
    <name type="scientific">Caldithrix abyssi DSM 13497</name>
    <dbReference type="NCBI Taxonomy" id="880073"/>
    <lineage>
        <taxon>Bacteria</taxon>
        <taxon>Pseudomonadati</taxon>
        <taxon>Calditrichota</taxon>
        <taxon>Calditrichia</taxon>
        <taxon>Calditrichales</taxon>
        <taxon>Calditrichaceae</taxon>
        <taxon>Caldithrix</taxon>
    </lineage>
</organism>
<sequence length="115" mass="13407">MYLPGLKKDLPEIQRIFEELKAVGFDIYTGRYKPGFNPDTLEAFPYQYRRFLNLVNKILDEGIQIKSIEEGLIDFPAIRSNGEEVFLCWKLGEEDIFYWHPVDAGFIGRQPLGTF</sequence>
<evidence type="ECO:0000313" key="1">
    <source>
        <dbReference type="EMBL" id="APF20251.1"/>
    </source>
</evidence>
<dbReference type="STRING" id="880073.Cabys_3505"/>
<reference evidence="2 3" key="1">
    <citation type="submission" date="2011-09" db="EMBL/GenBank/DDBJ databases">
        <title>The permanent draft genome of Caldithrix abyssi DSM 13497.</title>
        <authorList>
            <consortium name="US DOE Joint Genome Institute (JGI-PGF)"/>
            <person name="Lucas S."/>
            <person name="Han J."/>
            <person name="Lapidus A."/>
            <person name="Bruce D."/>
            <person name="Goodwin L."/>
            <person name="Pitluck S."/>
            <person name="Peters L."/>
            <person name="Kyrpides N."/>
            <person name="Mavromatis K."/>
            <person name="Ivanova N."/>
            <person name="Mikhailova N."/>
            <person name="Chertkov O."/>
            <person name="Detter J.C."/>
            <person name="Tapia R."/>
            <person name="Han C."/>
            <person name="Land M."/>
            <person name="Hauser L."/>
            <person name="Markowitz V."/>
            <person name="Cheng J.-F."/>
            <person name="Hugenholtz P."/>
            <person name="Woyke T."/>
            <person name="Wu D."/>
            <person name="Spring S."/>
            <person name="Brambilla E."/>
            <person name="Klenk H.-P."/>
            <person name="Eisen J.A."/>
        </authorList>
    </citation>
    <scope>NUCLEOTIDE SEQUENCE [LARGE SCALE GENOMIC DNA]</scope>
    <source>
        <strain evidence="2 3">DSM 13497</strain>
    </source>
</reference>
<evidence type="ECO:0000313" key="2">
    <source>
        <dbReference type="EMBL" id="EHO40303.1"/>
    </source>
</evidence>
<dbReference type="InterPro" id="IPR018699">
    <property type="entry name" value="DUF2203"/>
</dbReference>
<evidence type="ECO:0000313" key="4">
    <source>
        <dbReference type="Proteomes" id="UP000183868"/>
    </source>
</evidence>
<dbReference type="eggNOG" id="COG4911">
    <property type="taxonomic scope" value="Bacteria"/>
</dbReference>
<dbReference type="EMBL" id="CP018099">
    <property type="protein sequence ID" value="APF20251.1"/>
    <property type="molecule type" value="Genomic_DNA"/>
</dbReference>
<keyword evidence="3" id="KW-1185">Reference proteome</keyword>
<dbReference type="KEGG" id="caby:Cabys_3505"/>
<dbReference type="Proteomes" id="UP000183868">
    <property type="component" value="Chromosome"/>
</dbReference>
<dbReference type="Proteomes" id="UP000004671">
    <property type="component" value="Chromosome"/>
</dbReference>
<proteinExistence type="predicted"/>